<evidence type="ECO:0000313" key="2">
    <source>
        <dbReference type="Proteomes" id="UP000476310"/>
    </source>
</evidence>
<dbReference type="AlphaFoldDB" id="A0A6G4AGM0"/>
<evidence type="ECO:0000313" key="1">
    <source>
        <dbReference type="EMBL" id="NEW72586.1"/>
    </source>
</evidence>
<dbReference type="EMBL" id="JAAIKT010000022">
    <property type="protein sequence ID" value="NEW72586.1"/>
    <property type="molecule type" value="Genomic_DNA"/>
</dbReference>
<dbReference type="Proteomes" id="UP000476310">
    <property type="component" value="Unassembled WGS sequence"/>
</dbReference>
<sequence>MPDTIATLGRRLAKLERRVTTLERARRVPYPEWRDLSLTGATTIPDSTRPPQLRANLWGTLELSGRIGLADGRAVDGAVIALLPEDCWPEVPRTVSVASDAARRELHVELTPKGGMISRLQDGWTVKATWISLDNVSVRLNGQEEE</sequence>
<comment type="caution">
    <text evidence="1">The sequence shown here is derived from an EMBL/GenBank/DDBJ whole genome shotgun (WGS) entry which is preliminary data.</text>
</comment>
<proteinExistence type="predicted"/>
<dbReference type="RefSeq" id="WP_164429100.1">
    <property type="nucleotide sequence ID" value="NZ_JAAIKT010000022.1"/>
</dbReference>
<keyword evidence="2" id="KW-1185">Reference proteome</keyword>
<gene>
    <name evidence="1" type="ORF">G4H13_19775</name>
</gene>
<name>A0A6G4AGM0_9ACTN</name>
<protein>
    <submittedName>
        <fullName evidence="1">Uncharacterized protein</fullName>
    </submittedName>
</protein>
<reference evidence="1" key="1">
    <citation type="submission" date="2020-02" db="EMBL/GenBank/DDBJ databases">
        <title>A new Streptomyces sp. for controlling soil-borne diseases.</title>
        <authorList>
            <person name="Li X."/>
            <person name="Tian Y."/>
            <person name="Gao K."/>
        </authorList>
    </citation>
    <scope>NUCLEOTIDE SEQUENCE [LARGE SCALE GENOMIC DNA]</scope>
    <source>
        <strain evidence="1">0250</strain>
    </source>
</reference>
<organism evidence="1 2">
    <name type="scientific">Streptomyces rhizosphaericus</name>
    <dbReference type="NCBI Taxonomy" id="114699"/>
    <lineage>
        <taxon>Bacteria</taxon>
        <taxon>Bacillati</taxon>
        <taxon>Actinomycetota</taxon>
        <taxon>Actinomycetes</taxon>
        <taxon>Kitasatosporales</taxon>
        <taxon>Streptomycetaceae</taxon>
        <taxon>Streptomyces</taxon>
        <taxon>Streptomyces violaceusniger group</taxon>
    </lineage>
</organism>
<accession>A0A6G4AGM0</accession>